<dbReference type="EMBL" id="NGEL01000020">
    <property type="protein sequence ID" value="OTM93303.1"/>
    <property type="molecule type" value="Genomic_DNA"/>
</dbReference>
<reference evidence="1 3" key="1">
    <citation type="submission" date="2016-05" db="EMBL/GenBank/DDBJ databases">
        <title>The evolution of Acinetobacter baumannii in vivo.</title>
        <authorList>
            <person name="Hua X."/>
            <person name="Yu Y."/>
        </authorList>
    </citation>
    <scope>NUCLEOTIDE SEQUENCE [LARGE SCALE GENOMIC DNA]</scope>
    <source>
        <strain evidence="1 3">XH647</strain>
    </source>
</reference>
<dbReference type="Proteomes" id="UP000179937">
    <property type="component" value="Unassembled WGS sequence"/>
</dbReference>
<evidence type="ECO:0000313" key="2">
    <source>
        <dbReference type="EMBL" id="OTM93303.1"/>
    </source>
</evidence>
<accession>A0A1L9XC63</accession>
<dbReference type="Proteomes" id="UP000194699">
    <property type="component" value="Unassembled WGS sequence"/>
</dbReference>
<name>A0A1L9XC63_ACIBA</name>
<dbReference type="EMBL" id="LYKI01000009">
    <property type="protein sequence ID" value="OIG74047.1"/>
    <property type="molecule type" value="Genomic_DNA"/>
</dbReference>
<comment type="caution">
    <text evidence="1">The sequence shown here is derived from an EMBL/GenBank/DDBJ whole genome shotgun (WGS) entry which is preliminary data.</text>
</comment>
<evidence type="ECO:0000313" key="1">
    <source>
        <dbReference type="EMBL" id="OIG74047.1"/>
    </source>
</evidence>
<evidence type="ECO:0000313" key="3">
    <source>
        <dbReference type="Proteomes" id="UP000179937"/>
    </source>
</evidence>
<sequence length="164" mass="19387">MRMRKLKKSSKVKSVKKTAPSWFRTPYNRLWYVLVQDPKQFLAMEDESHHALYEIAKEHFQSHFKAITFYAANNSGELIAAIYYPRMFDADENEVLTVLCHECVHVWQEFAESLHEHEPSREFEAYTIDEIFGNVLTEYRKLVEINKAHTEGKAIKHKKQPDLV</sequence>
<dbReference type="AlphaFoldDB" id="A0A1L9XC63"/>
<evidence type="ECO:0000313" key="4">
    <source>
        <dbReference type="Proteomes" id="UP000194699"/>
    </source>
</evidence>
<evidence type="ECO:0008006" key="5">
    <source>
        <dbReference type="Google" id="ProtNLM"/>
    </source>
</evidence>
<gene>
    <name evidence="1" type="ORF">A7M90_15995</name>
    <name evidence="2" type="ORF">B9X95_02750</name>
</gene>
<protein>
    <recommendedName>
        <fullName evidence="5">Phage metallopeptidase domain-containing protein</fullName>
    </recommendedName>
</protein>
<reference evidence="2 4" key="2">
    <citation type="submission" date="2017-05" db="EMBL/GenBank/DDBJ databases">
        <authorList>
            <person name="Song R."/>
            <person name="Chenine A.L."/>
            <person name="Ruprecht R.M."/>
        </authorList>
    </citation>
    <scope>NUCLEOTIDE SEQUENCE [LARGE SCALE GENOMIC DNA]</scope>
    <source>
        <strain evidence="2 4">PR350</strain>
    </source>
</reference>
<proteinExistence type="predicted"/>
<organism evidence="1 3">
    <name type="scientific">Acinetobacter baumannii</name>
    <dbReference type="NCBI Taxonomy" id="470"/>
    <lineage>
        <taxon>Bacteria</taxon>
        <taxon>Pseudomonadati</taxon>
        <taxon>Pseudomonadota</taxon>
        <taxon>Gammaproteobacteria</taxon>
        <taxon>Moraxellales</taxon>
        <taxon>Moraxellaceae</taxon>
        <taxon>Acinetobacter</taxon>
        <taxon>Acinetobacter calcoaceticus/baumannii complex</taxon>
    </lineage>
</organism>